<reference evidence="2 3" key="1">
    <citation type="submission" date="2024-01" db="EMBL/GenBank/DDBJ databases">
        <title>Genome mining of biosynthetic gene clusters to explore secondary metabolites of Streptomyces sp.</title>
        <authorList>
            <person name="Baig A."/>
            <person name="Ajitkumar Shintre N."/>
            <person name="Kumar H."/>
            <person name="Anbarasu A."/>
            <person name="Ramaiah S."/>
        </authorList>
    </citation>
    <scope>NUCLEOTIDE SEQUENCE [LARGE SCALE GENOMIC DNA]</scope>
    <source>
        <strain evidence="2 3">A57</strain>
    </source>
</reference>
<organism evidence="2 3">
    <name type="scientific">Streptomyces broussonetiae</name>
    <dbReference type="NCBI Taxonomy" id="2686304"/>
    <lineage>
        <taxon>Bacteria</taxon>
        <taxon>Bacillati</taxon>
        <taxon>Actinomycetota</taxon>
        <taxon>Actinomycetes</taxon>
        <taxon>Kitasatosporales</taxon>
        <taxon>Streptomycetaceae</taxon>
        <taxon>Streptomyces</taxon>
    </lineage>
</organism>
<dbReference type="EMBL" id="JAYMRP010000020">
    <property type="protein sequence ID" value="MFB8775484.1"/>
    <property type="molecule type" value="Genomic_DNA"/>
</dbReference>
<keyword evidence="3" id="KW-1185">Reference proteome</keyword>
<dbReference type="Pfam" id="PF12728">
    <property type="entry name" value="HTH_17"/>
    <property type="match status" value="1"/>
</dbReference>
<dbReference type="InterPro" id="IPR041657">
    <property type="entry name" value="HTH_17"/>
</dbReference>
<feature type="domain" description="Helix-turn-helix" evidence="1">
    <location>
        <begin position="85"/>
        <end position="132"/>
    </location>
</feature>
<dbReference type="NCBIfam" id="TIGR01764">
    <property type="entry name" value="excise"/>
    <property type="match status" value="1"/>
</dbReference>
<evidence type="ECO:0000313" key="3">
    <source>
        <dbReference type="Proteomes" id="UP001585080"/>
    </source>
</evidence>
<evidence type="ECO:0000259" key="1">
    <source>
        <dbReference type="Pfam" id="PF12728"/>
    </source>
</evidence>
<dbReference type="InterPro" id="IPR010093">
    <property type="entry name" value="SinI_DNA-bd"/>
</dbReference>
<sequence>MGTATGKKLEPGVVDAGDAQRALRRINDYLSHTAHSEEDIQVRLETGADDEALVLPRPVAEMFASMLAALANGQGIQIMPVDAELTTQQAADMLNVSRPYLIGLLESGEIPFRLVGRHRRVRFADLRQYLREDDARRKGAADELMELDRELGCVSEVDLDVSRSTSWGGMI</sequence>
<evidence type="ECO:0000313" key="2">
    <source>
        <dbReference type="EMBL" id="MFB8775484.1"/>
    </source>
</evidence>
<comment type="caution">
    <text evidence="2">The sequence shown here is derived from an EMBL/GenBank/DDBJ whole genome shotgun (WGS) entry which is preliminary data.</text>
</comment>
<dbReference type="RefSeq" id="WP_376734090.1">
    <property type="nucleotide sequence ID" value="NZ_JAYMRP010000020.1"/>
</dbReference>
<accession>A0ABV5EF53</accession>
<proteinExistence type="predicted"/>
<protein>
    <submittedName>
        <fullName evidence="2">Helix-turn-helix domain-containing protein</fullName>
    </submittedName>
</protein>
<name>A0ABV5EF53_9ACTN</name>
<dbReference type="Proteomes" id="UP001585080">
    <property type="component" value="Unassembled WGS sequence"/>
</dbReference>
<gene>
    <name evidence="2" type="ORF">VSS16_22550</name>
</gene>